<dbReference type="RefSeq" id="WP_344198400.1">
    <property type="nucleotide sequence ID" value="NZ_BAAAME010000002.1"/>
</dbReference>
<keyword evidence="4 5" id="KW-0472">Membrane</keyword>
<keyword evidence="2 5" id="KW-0812">Transmembrane</keyword>
<dbReference type="SUPFAM" id="SSF103473">
    <property type="entry name" value="MFS general substrate transporter"/>
    <property type="match status" value="1"/>
</dbReference>
<feature type="transmembrane region" description="Helical" evidence="5">
    <location>
        <begin position="264"/>
        <end position="284"/>
    </location>
</feature>
<evidence type="ECO:0000313" key="8">
    <source>
        <dbReference type="Proteomes" id="UP001501057"/>
    </source>
</evidence>
<feature type="transmembrane region" description="Helical" evidence="5">
    <location>
        <begin position="384"/>
        <end position="404"/>
    </location>
</feature>
<accession>A0ABP4VQW1</accession>
<dbReference type="Pfam" id="PF07690">
    <property type="entry name" value="MFS_1"/>
    <property type="match status" value="1"/>
</dbReference>
<sequence length="408" mass="42562">MTTTPTTDVGRRWLTPWTLVMMGTFGAYYAIAQVVLPEQAEQVTSSDAAKVTLTAWATGVAAAVTVVVAIVVGVLSDRTTHRRGRRYPWIVGGVVVMAVGVAAQGWATSPVAVVLCWSVVAVGYASAGSAVLAVVPDDVPVTQRAYVSAFYGIALSAGPLVLIALAVVASGSLRLQFLVVAAACLVLALPFARRSRSTPLDPEDRPVRPSTRVVLRGLVAPLQHADFAWAWVGRFGIQLSNALAQVYLFFYLKDEVGASDPDTALLVLTVLYALSAAGVAVPAGRWSDRTMRRKRLVVISSVLQGAAGLVLAFAPTMGAAAVGAVLLGLGYGAYASVDQALVTQVLPSEQDRGKDLGIIGVANVLPYVLAAALGGVVINVWGYATLYVLVLVTALLAAASVQPIRSVR</sequence>
<evidence type="ECO:0000256" key="1">
    <source>
        <dbReference type="ARBA" id="ARBA00004651"/>
    </source>
</evidence>
<dbReference type="Gene3D" id="1.20.1250.20">
    <property type="entry name" value="MFS general substrate transporter like domains"/>
    <property type="match status" value="2"/>
</dbReference>
<dbReference type="PANTHER" id="PTHR23528:SF1">
    <property type="entry name" value="MAJOR FACILITATOR SUPERFAMILY (MFS) PROFILE DOMAIN-CONTAINING PROTEIN"/>
    <property type="match status" value="1"/>
</dbReference>
<keyword evidence="3 5" id="KW-1133">Transmembrane helix</keyword>
<dbReference type="InterPro" id="IPR020846">
    <property type="entry name" value="MFS_dom"/>
</dbReference>
<dbReference type="CDD" id="cd06174">
    <property type="entry name" value="MFS"/>
    <property type="match status" value="1"/>
</dbReference>
<organism evidence="7 8">
    <name type="scientific">Aeromicrobium alkaliterrae</name>
    <dbReference type="NCBI Taxonomy" id="302168"/>
    <lineage>
        <taxon>Bacteria</taxon>
        <taxon>Bacillati</taxon>
        <taxon>Actinomycetota</taxon>
        <taxon>Actinomycetes</taxon>
        <taxon>Propionibacteriales</taxon>
        <taxon>Nocardioidaceae</taxon>
        <taxon>Aeromicrobium</taxon>
    </lineage>
</organism>
<dbReference type="InterPro" id="IPR011701">
    <property type="entry name" value="MFS"/>
</dbReference>
<evidence type="ECO:0000256" key="5">
    <source>
        <dbReference type="SAM" id="Phobius"/>
    </source>
</evidence>
<gene>
    <name evidence="7" type="ORF">GCM10009710_10110</name>
</gene>
<feature type="transmembrane region" description="Helical" evidence="5">
    <location>
        <begin position="51"/>
        <end position="75"/>
    </location>
</feature>
<proteinExistence type="predicted"/>
<dbReference type="EMBL" id="BAAAME010000002">
    <property type="protein sequence ID" value="GAA1731446.1"/>
    <property type="molecule type" value="Genomic_DNA"/>
</dbReference>
<comment type="caution">
    <text evidence="7">The sequence shown here is derived from an EMBL/GenBank/DDBJ whole genome shotgun (WGS) entry which is preliminary data.</text>
</comment>
<feature type="transmembrane region" description="Helical" evidence="5">
    <location>
        <begin position="231"/>
        <end position="252"/>
    </location>
</feature>
<comment type="subcellular location">
    <subcellularLocation>
        <location evidence="1">Cell membrane</location>
        <topology evidence="1">Multi-pass membrane protein</topology>
    </subcellularLocation>
</comment>
<dbReference type="Proteomes" id="UP001501057">
    <property type="component" value="Unassembled WGS sequence"/>
</dbReference>
<feature type="transmembrane region" description="Helical" evidence="5">
    <location>
        <begin position="358"/>
        <end position="378"/>
    </location>
</feature>
<evidence type="ECO:0000259" key="6">
    <source>
        <dbReference type="PROSITE" id="PS50850"/>
    </source>
</evidence>
<evidence type="ECO:0000256" key="3">
    <source>
        <dbReference type="ARBA" id="ARBA00022989"/>
    </source>
</evidence>
<feature type="domain" description="Major facilitator superfamily (MFS) profile" evidence="6">
    <location>
        <begin position="226"/>
        <end position="408"/>
    </location>
</feature>
<evidence type="ECO:0000256" key="2">
    <source>
        <dbReference type="ARBA" id="ARBA00022692"/>
    </source>
</evidence>
<dbReference type="PANTHER" id="PTHR23528">
    <property type="match status" value="1"/>
</dbReference>
<protein>
    <submittedName>
        <fullName evidence="7">MFS transporter</fullName>
    </submittedName>
</protein>
<dbReference type="PROSITE" id="PS50850">
    <property type="entry name" value="MFS"/>
    <property type="match status" value="1"/>
</dbReference>
<name>A0ABP4VQW1_9ACTN</name>
<feature type="transmembrane region" description="Helical" evidence="5">
    <location>
        <begin position="175"/>
        <end position="192"/>
    </location>
</feature>
<reference evidence="8" key="1">
    <citation type="journal article" date="2019" name="Int. J. Syst. Evol. Microbiol.">
        <title>The Global Catalogue of Microorganisms (GCM) 10K type strain sequencing project: providing services to taxonomists for standard genome sequencing and annotation.</title>
        <authorList>
            <consortium name="The Broad Institute Genomics Platform"/>
            <consortium name="The Broad Institute Genome Sequencing Center for Infectious Disease"/>
            <person name="Wu L."/>
            <person name="Ma J."/>
        </authorList>
    </citation>
    <scope>NUCLEOTIDE SEQUENCE [LARGE SCALE GENOMIC DNA]</scope>
    <source>
        <strain evidence="8">JCM 13518</strain>
    </source>
</reference>
<feature type="transmembrane region" description="Helical" evidence="5">
    <location>
        <begin position="147"/>
        <end position="169"/>
    </location>
</feature>
<feature type="transmembrane region" description="Helical" evidence="5">
    <location>
        <begin position="12"/>
        <end position="31"/>
    </location>
</feature>
<dbReference type="InterPro" id="IPR036259">
    <property type="entry name" value="MFS_trans_sf"/>
</dbReference>
<feature type="transmembrane region" description="Helical" evidence="5">
    <location>
        <begin position="112"/>
        <end position="135"/>
    </location>
</feature>
<feature type="transmembrane region" description="Helical" evidence="5">
    <location>
        <begin position="87"/>
        <end position="106"/>
    </location>
</feature>
<keyword evidence="8" id="KW-1185">Reference proteome</keyword>
<evidence type="ECO:0000256" key="4">
    <source>
        <dbReference type="ARBA" id="ARBA00023136"/>
    </source>
</evidence>
<evidence type="ECO:0000313" key="7">
    <source>
        <dbReference type="EMBL" id="GAA1731446.1"/>
    </source>
</evidence>